<protein>
    <recommendedName>
        <fullName evidence="7">WRKY domain-containing protein</fullName>
    </recommendedName>
</protein>
<evidence type="ECO:0000259" key="7">
    <source>
        <dbReference type="PROSITE" id="PS50811"/>
    </source>
</evidence>
<evidence type="ECO:0000256" key="2">
    <source>
        <dbReference type="ARBA" id="ARBA00023015"/>
    </source>
</evidence>
<keyword evidence="2" id="KW-0805">Transcription regulation</keyword>
<evidence type="ECO:0000256" key="1">
    <source>
        <dbReference type="ARBA" id="ARBA00004123"/>
    </source>
</evidence>
<dbReference type="InterPro" id="IPR003657">
    <property type="entry name" value="WRKY_dom"/>
</dbReference>
<dbReference type="InterPro" id="IPR044810">
    <property type="entry name" value="WRKY_plant"/>
</dbReference>
<evidence type="ECO:0000313" key="9">
    <source>
        <dbReference type="Proteomes" id="UP001374584"/>
    </source>
</evidence>
<feature type="domain" description="WRKY" evidence="7">
    <location>
        <begin position="126"/>
        <end position="189"/>
    </location>
</feature>
<evidence type="ECO:0000256" key="5">
    <source>
        <dbReference type="ARBA" id="ARBA00023242"/>
    </source>
</evidence>
<comment type="subcellular location">
    <subcellularLocation>
        <location evidence="1">Nucleus</location>
    </subcellularLocation>
</comment>
<feature type="region of interest" description="Disordered" evidence="6">
    <location>
        <begin position="192"/>
        <end position="212"/>
    </location>
</feature>
<dbReference type="GO" id="GO:0000976">
    <property type="term" value="F:transcription cis-regulatory region binding"/>
    <property type="evidence" value="ECO:0007669"/>
    <property type="project" value="TreeGrafter"/>
</dbReference>
<comment type="caution">
    <text evidence="8">The sequence shown here is derived from an EMBL/GenBank/DDBJ whole genome shotgun (WGS) entry which is preliminary data.</text>
</comment>
<dbReference type="AlphaFoldDB" id="A0AAN9N4T6"/>
<dbReference type="SMART" id="SM00774">
    <property type="entry name" value="WRKY"/>
    <property type="match status" value="1"/>
</dbReference>
<keyword evidence="5" id="KW-0539">Nucleus</keyword>
<keyword evidence="3" id="KW-0238">DNA-binding</keyword>
<dbReference type="Proteomes" id="UP001374584">
    <property type="component" value="Unassembled WGS sequence"/>
</dbReference>
<sequence>MESEKSCEQKALVSELIQGLELATKLNEYLNIPSSVDTTNSLLQRILSSYDKAFLILRQNAPISKSEEAMQQLTQTSSPQFLVSVHQNPEDYEGARKDDQELNQNAKKRKRMPKWTQQVRVKIQDGVEEPHHDGYSWRKYGQKNILSAKHPRSYYRCTFRKTTGCNAKKQVQRSEEDPNVLDISYHGSHICSKGNGAVPSPKSADMEEEPQGCDSNVQFHYAQSSQERLTDYTSTLSVETDNITPHLFPSFECMTQDNHHHTLFPSLVQENDPFFSTLAQTSLLSPNTPESSYFVSPSFTVHDEFDRVFDKPCADSDAAGIVLADASTANSPIFDVNFSLDAVGIGENFPFHSKCT</sequence>
<evidence type="ECO:0000256" key="4">
    <source>
        <dbReference type="ARBA" id="ARBA00023163"/>
    </source>
</evidence>
<accession>A0AAN9N4T6</accession>
<proteinExistence type="predicted"/>
<keyword evidence="9" id="KW-1185">Reference proteome</keyword>
<organism evidence="8 9">
    <name type="scientific">Phaseolus coccineus</name>
    <name type="common">Scarlet runner bean</name>
    <name type="synonym">Phaseolus multiflorus</name>
    <dbReference type="NCBI Taxonomy" id="3886"/>
    <lineage>
        <taxon>Eukaryota</taxon>
        <taxon>Viridiplantae</taxon>
        <taxon>Streptophyta</taxon>
        <taxon>Embryophyta</taxon>
        <taxon>Tracheophyta</taxon>
        <taxon>Spermatophyta</taxon>
        <taxon>Magnoliopsida</taxon>
        <taxon>eudicotyledons</taxon>
        <taxon>Gunneridae</taxon>
        <taxon>Pentapetalae</taxon>
        <taxon>rosids</taxon>
        <taxon>fabids</taxon>
        <taxon>Fabales</taxon>
        <taxon>Fabaceae</taxon>
        <taxon>Papilionoideae</taxon>
        <taxon>50 kb inversion clade</taxon>
        <taxon>NPAAA clade</taxon>
        <taxon>indigoferoid/millettioid clade</taxon>
        <taxon>Phaseoleae</taxon>
        <taxon>Phaseolus</taxon>
    </lineage>
</organism>
<keyword evidence="4" id="KW-0804">Transcription</keyword>
<evidence type="ECO:0000256" key="3">
    <source>
        <dbReference type="ARBA" id="ARBA00023125"/>
    </source>
</evidence>
<dbReference type="InterPro" id="IPR036576">
    <property type="entry name" value="WRKY_dom_sf"/>
</dbReference>
<gene>
    <name evidence="8" type="ORF">VNO80_08686</name>
</gene>
<dbReference type="PANTHER" id="PTHR32096">
    <property type="entry name" value="WRKY TRANSCRIPTION FACTOR 30-RELATED-RELATED"/>
    <property type="match status" value="1"/>
</dbReference>
<dbReference type="PANTHER" id="PTHR32096:SF36">
    <property type="entry name" value="WRKY TRANSCRIPTION FACTOR 41-RELATED"/>
    <property type="match status" value="1"/>
</dbReference>
<dbReference type="PROSITE" id="PS50811">
    <property type="entry name" value="WRKY"/>
    <property type="match status" value="1"/>
</dbReference>
<dbReference type="SUPFAM" id="SSF118290">
    <property type="entry name" value="WRKY DNA-binding domain"/>
    <property type="match status" value="1"/>
</dbReference>
<dbReference type="Pfam" id="PF03106">
    <property type="entry name" value="WRKY"/>
    <property type="match status" value="1"/>
</dbReference>
<dbReference type="GO" id="GO:0005634">
    <property type="term" value="C:nucleus"/>
    <property type="evidence" value="ECO:0007669"/>
    <property type="project" value="UniProtKB-SubCell"/>
</dbReference>
<name>A0AAN9N4T6_PHACN</name>
<reference evidence="8 9" key="1">
    <citation type="submission" date="2024-01" db="EMBL/GenBank/DDBJ databases">
        <title>The genomes of 5 underutilized Papilionoideae crops provide insights into root nodulation and disease resistanc.</title>
        <authorList>
            <person name="Jiang F."/>
        </authorList>
    </citation>
    <scope>NUCLEOTIDE SEQUENCE [LARGE SCALE GENOMIC DNA]</scope>
    <source>
        <strain evidence="8">JINMINGXINNONG_FW02</strain>
        <tissue evidence="8">Leaves</tissue>
    </source>
</reference>
<evidence type="ECO:0000313" key="8">
    <source>
        <dbReference type="EMBL" id="KAK7366689.1"/>
    </source>
</evidence>
<dbReference type="GO" id="GO:0003700">
    <property type="term" value="F:DNA-binding transcription factor activity"/>
    <property type="evidence" value="ECO:0007669"/>
    <property type="project" value="InterPro"/>
</dbReference>
<dbReference type="EMBL" id="JAYMYR010000004">
    <property type="protein sequence ID" value="KAK7366689.1"/>
    <property type="molecule type" value="Genomic_DNA"/>
</dbReference>
<evidence type="ECO:0000256" key="6">
    <source>
        <dbReference type="SAM" id="MobiDB-lite"/>
    </source>
</evidence>
<dbReference type="Gene3D" id="2.20.25.80">
    <property type="entry name" value="WRKY domain"/>
    <property type="match status" value="1"/>
</dbReference>